<dbReference type="EMBL" id="JAFIQS010000006">
    <property type="protein sequence ID" value="KAG5168183.1"/>
    <property type="molecule type" value="Genomic_DNA"/>
</dbReference>
<reference evidence="2" key="1">
    <citation type="submission" date="2021-02" db="EMBL/GenBank/DDBJ databases">
        <title>Psilocybe cubensis genome.</title>
        <authorList>
            <person name="Mckernan K.J."/>
            <person name="Crawford S."/>
            <person name="Trippe A."/>
            <person name="Kane L.T."/>
            <person name="Mclaughlin S."/>
        </authorList>
    </citation>
    <scope>NUCLEOTIDE SEQUENCE [LARGE SCALE GENOMIC DNA]</scope>
    <source>
        <strain evidence="2">MGC-MH-2018</strain>
    </source>
</reference>
<organism evidence="2">
    <name type="scientific">Psilocybe cubensis</name>
    <name type="common">Psychedelic mushroom</name>
    <name type="synonym">Stropharia cubensis</name>
    <dbReference type="NCBI Taxonomy" id="181762"/>
    <lineage>
        <taxon>Eukaryota</taxon>
        <taxon>Fungi</taxon>
        <taxon>Dikarya</taxon>
        <taxon>Basidiomycota</taxon>
        <taxon>Agaricomycotina</taxon>
        <taxon>Agaricomycetes</taxon>
        <taxon>Agaricomycetidae</taxon>
        <taxon>Agaricales</taxon>
        <taxon>Agaricineae</taxon>
        <taxon>Strophariaceae</taxon>
        <taxon>Psilocybe</taxon>
    </lineage>
</organism>
<comment type="caution">
    <text evidence="2">The sequence shown here is derived from an EMBL/GenBank/DDBJ whole genome shotgun (WGS) entry which is preliminary data.</text>
</comment>
<evidence type="ECO:0000313" key="2">
    <source>
        <dbReference type="EMBL" id="KAG5168183.1"/>
    </source>
</evidence>
<feature type="region of interest" description="Disordered" evidence="1">
    <location>
        <begin position="1"/>
        <end position="117"/>
    </location>
</feature>
<protein>
    <submittedName>
        <fullName evidence="2">Uncharacterized protein</fullName>
    </submittedName>
</protein>
<feature type="compositionally biased region" description="Basic and acidic residues" evidence="1">
    <location>
        <begin position="1"/>
        <end position="15"/>
    </location>
</feature>
<accession>A0A8H8CJW8</accession>
<proteinExistence type="predicted"/>
<gene>
    <name evidence="2" type="ORF">JR316_006778</name>
</gene>
<evidence type="ECO:0000256" key="1">
    <source>
        <dbReference type="SAM" id="MobiDB-lite"/>
    </source>
</evidence>
<feature type="compositionally biased region" description="Acidic residues" evidence="1">
    <location>
        <begin position="77"/>
        <end position="92"/>
    </location>
</feature>
<sequence length="117" mass="12822">MSTEEIRVDNDDHTNEGYPIENESQAKASIKDSEEVSAHTGEDANKDKGSDEEGDKQDGTAEQAPQIPIEASKTEDRAEDEDEDEDDSDDDNFPINEDAPRGRVVGPVAGQRPPKPR</sequence>
<name>A0A8H8CJW8_PSICU</name>
<feature type="compositionally biased region" description="Basic and acidic residues" evidence="1">
    <location>
        <begin position="29"/>
        <end position="59"/>
    </location>
</feature>
<dbReference type="AlphaFoldDB" id="A0A8H8CJW8"/>
<dbReference type="OrthoDB" id="10613855at2759"/>